<evidence type="ECO:0000313" key="3">
    <source>
        <dbReference type="Proteomes" id="UP000036851"/>
    </source>
</evidence>
<comment type="caution">
    <text evidence="1">The sequence shown here is derived from an EMBL/GenBank/DDBJ whole genome shotgun (WGS) entry which is preliminary data.</text>
</comment>
<name>A0A0L7SXM1_9GAMM</name>
<gene>
    <name evidence="2" type="ORF">NG42_15855</name>
    <name evidence="1" type="ORF">NG43_21035</name>
</gene>
<dbReference type="EMBL" id="JRXE01000023">
    <property type="protein sequence ID" value="KOC88534.1"/>
    <property type="molecule type" value="Genomic_DNA"/>
</dbReference>
<dbReference type="Proteomes" id="UP000036851">
    <property type="component" value="Unassembled WGS sequence"/>
</dbReference>
<dbReference type="PATRIC" id="fig|1560201.3.peg.3358"/>
<organism evidence="1 3">
    <name type="scientific">Winslowiella iniecta</name>
    <dbReference type="NCBI Taxonomy" id="1560201"/>
    <lineage>
        <taxon>Bacteria</taxon>
        <taxon>Pseudomonadati</taxon>
        <taxon>Pseudomonadota</taxon>
        <taxon>Gammaproteobacteria</taxon>
        <taxon>Enterobacterales</taxon>
        <taxon>Erwiniaceae</taxon>
        <taxon>Winslowiella</taxon>
    </lineage>
</organism>
<sequence length="99" mass="11526">MGICCKRWRETKFLCNQSWNYNPGINSPLLDQNSKRQAYLLSTIQFESFHLHLLDYMIWQGMALIGSRIGIVLIIRKLLAKNPQGQNKDQEKVVRGFLS</sequence>
<dbReference type="Proteomes" id="UP000037088">
    <property type="component" value="Unassembled WGS sequence"/>
</dbReference>
<evidence type="ECO:0000313" key="1">
    <source>
        <dbReference type="EMBL" id="KOC87872.1"/>
    </source>
</evidence>
<dbReference type="STRING" id="1560201.NG42_15855"/>
<accession>A0A0L7SXM1</accession>
<keyword evidence="4" id="KW-1185">Reference proteome</keyword>
<evidence type="ECO:0000313" key="4">
    <source>
        <dbReference type="Proteomes" id="UP000037088"/>
    </source>
</evidence>
<proteinExistence type="predicted"/>
<reference evidence="3 4" key="1">
    <citation type="journal article" date="2015" name="Int. J. Syst. Evol. Microbiol.">
        <title>Erwinia iniecta sp. nov., isolated from Russian wheat aphids (Diuraphis noxia).</title>
        <authorList>
            <person name="Campillo T."/>
            <person name="Luna E."/>
            <person name="Portier P."/>
            <person name="Fischer-Le Saux M."/>
            <person name="Lapitan N."/>
            <person name="Tisserat N.A."/>
            <person name="Leach J.E."/>
        </authorList>
    </citation>
    <scope>NUCLEOTIDE SEQUENCE [LARGE SCALE GENOMIC DNA]</scope>
    <source>
        <strain evidence="2 4">B120</strain>
        <strain evidence="1 3">B149</strain>
    </source>
</reference>
<dbReference type="EMBL" id="JRXF01000056">
    <property type="protein sequence ID" value="KOC87872.1"/>
    <property type="molecule type" value="Genomic_DNA"/>
</dbReference>
<evidence type="ECO:0000313" key="2">
    <source>
        <dbReference type="EMBL" id="KOC88534.1"/>
    </source>
</evidence>
<protein>
    <submittedName>
        <fullName evidence="1">Uncharacterized protein</fullName>
    </submittedName>
</protein>
<dbReference type="AlphaFoldDB" id="A0A0L7SXM1"/>